<accession>A0A9P4NPC5</accession>
<comment type="caution">
    <text evidence="2">The sequence shown here is derived from an EMBL/GenBank/DDBJ whole genome shotgun (WGS) entry which is preliminary data.</text>
</comment>
<gene>
    <name evidence="2" type="ORF">EJ08DRAFT_679763</name>
</gene>
<feature type="compositionally biased region" description="Basic and acidic residues" evidence="1">
    <location>
        <begin position="96"/>
        <end position="108"/>
    </location>
</feature>
<sequence length="590" mass="68486">MGVLYTREEVELAQMQQQNYNVTATASTTTQEAIVTRVETSSTTVEGMRPRKPLAGDDMGSQLQKEILRPPYEYSRRYPPEEQGEEEASECGLEEGEIKEKGSVKDVRLSNGGRGGFYQSRDEYRRYEYATTEHAGRRRAEEVVYGRHPADRRRSVNEKDTNSIPSAPQYGFQDSEATSRRENTRSNEYPEVNISRSRWPYDGIQDTAEYQRKRQRSRSRSSRPSAYSNTDRHNTYHGQKSADRSSHSDQDHRTKRPRLSSTASFGHGSRNTDTHILGPSTSRGTKNRVAESGTRSTYWTSGAQQYGQRRIDEPYEDFQWTNEERQGNSGNGLRSIRAGDQTPEQAIGCRGSPSGRPPSAPKNMGMEQGRRRSARNHRGNNMTPIEAGCCVLIQNREFIPKDSILWRHRDFSEDKDENEFAWKHPALVIGTSKIPGYGDCFECLKITSFQEVRYQEYYDWRETNAANKWRWEWKPQRRLLYVPFESDETSREEHAELGMPILRFRPGIPHESYVNVERIFIVEKRHCRPWTPVYGHKWKMTENSLQELMDHRRKRIIDGKQGAYDPVFGEPAWLSYGQLNGSYRRTTRRR</sequence>
<proteinExistence type="predicted"/>
<name>A0A9P4NPC5_9PEZI</name>
<evidence type="ECO:0000313" key="3">
    <source>
        <dbReference type="Proteomes" id="UP000800235"/>
    </source>
</evidence>
<dbReference type="Proteomes" id="UP000800235">
    <property type="component" value="Unassembled WGS sequence"/>
</dbReference>
<evidence type="ECO:0000256" key="1">
    <source>
        <dbReference type="SAM" id="MobiDB-lite"/>
    </source>
</evidence>
<reference evidence="2" key="1">
    <citation type="journal article" date="2020" name="Stud. Mycol.">
        <title>101 Dothideomycetes genomes: a test case for predicting lifestyles and emergence of pathogens.</title>
        <authorList>
            <person name="Haridas S."/>
            <person name="Albert R."/>
            <person name="Binder M."/>
            <person name="Bloem J."/>
            <person name="Labutti K."/>
            <person name="Salamov A."/>
            <person name="Andreopoulos B."/>
            <person name="Baker S."/>
            <person name="Barry K."/>
            <person name="Bills G."/>
            <person name="Bluhm B."/>
            <person name="Cannon C."/>
            <person name="Castanera R."/>
            <person name="Culley D."/>
            <person name="Daum C."/>
            <person name="Ezra D."/>
            <person name="Gonzalez J."/>
            <person name="Henrissat B."/>
            <person name="Kuo A."/>
            <person name="Liang C."/>
            <person name="Lipzen A."/>
            <person name="Lutzoni F."/>
            <person name="Magnuson J."/>
            <person name="Mondo S."/>
            <person name="Nolan M."/>
            <person name="Ohm R."/>
            <person name="Pangilinan J."/>
            <person name="Park H.-J."/>
            <person name="Ramirez L."/>
            <person name="Alfaro M."/>
            <person name="Sun H."/>
            <person name="Tritt A."/>
            <person name="Yoshinaga Y."/>
            <person name="Zwiers L.-H."/>
            <person name="Turgeon B."/>
            <person name="Goodwin S."/>
            <person name="Spatafora J."/>
            <person name="Crous P."/>
            <person name="Grigoriev I."/>
        </authorList>
    </citation>
    <scope>NUCLEOTIDE SEQUENCE</scope>
    <source>
        <strain evidence="2">CBS 130266</strain>
    </source>
</reference>
<keyword evidence="3" id="KW-1185">Reference proteome</keyword>
<organism evidence="2 3">
    <name type="scientific">Tothia fuscella</name>
    <dbReference type="NCBI Taxonomy" id="1048955"/>
    <lineage>
        <taxon>Eukaryota</taxon>
        <taxon>Fungi</taxon>
        <taxon>Dikarya</taxon>
        <taxon>Ascomycota</taxon>
        <taxon>Pezizomycotina</taxon>
        <taxon>Dothideomycetes</taxon>
        <taxon>Pleosporomycetidae</taxon>
        <taxon>Venturiales</taxon>
        <taxon>Cylindrosympodiaceae</taxon>
        <taxon>Tothia</taxon>
    </lineage>
</organism>
<dbReference type="OrthoDB" id="10409645at2759"/>
<feature type="compositionally biased region" description="Polar residues" evidence="1">
    <location>
        <begin position="293"/>
        <end position="307"/>
    </location>
</feature>
<feature type="region of interest" description="Disordered" evidence="1">
    <location>
        <begin position="38"/>
        <end position="192"/>
    </location>
</feature>
<evidence type="ECO:0000313" key="2">
    <source>
        <dbReference type="EMBL" id="KAF2429594.1"/>
    </source>
</evidence>
<protein>
    <submittedName>
        <fullName evidence="2">Uncharacterized protein</fullName>
    </submittedName>
</protein>
<feature type="compositionally biased region" description="Acidic residues" evidence="1">
    <location>
        <begin position="82"/>
        <end position="95"/>
    </location>
</feature>
<feature type="compositionally biased region" description="Basic and acidic residues" evidence="1">
    <location>
        <begin position="230"/>
        <end position="252"/>
    </location>
</feature>
<dbReference type="EMBL" id="MU007045">
    <property type="protein sequence ID" value="KAF2429594.1"/>
    <property type="molecule type" value="Genomic_DNA"/>
</dbReference>
<feature type="region of interest" description="Disordered" evidence="1">
    <location>
        <begin position="323"/>
        <end position="380"/>
    </location>
</feature>
<feature type="region of interest" description="Disordered" evidence="1">
    <location>
        <begin position="209"/>
        <end position="310"/>
    </location>
</feature>
<feature type="compositionally biased region" description="Basic and acidic residues" evidence="1">
    <location>
        <begin position="134"/>
        <end position="161"/>
    </location>
</feature>
<dbReference type="AlphaFoldDB" id="A0A9P4NPC5"/>